<dbReference type="Pfam" id="PF04457">
    <property type="entry name" value="MJ1316"/>
    <property type="match status" value="1"/>
</dbReference>
<dbReference type="InterPro" id="IPR040459">
    <property type="entry name" value="MJ1316"/>
</dbReference>
<evidence type="ECO:0000259" key="2">
    <source>
        <dbReference type="Pfam" id="PF03372"/>
    </source>
</evidence>
<accession>A0ABX0ZIE5</accession>
<dbReference type="PANTHER" id="PTHR37474">
    <property type="entry name" value="RNA LIGASE/CYCLIC NUCLEOTIDE PHOSPHODIESTERASE"/>
    <property type="match status" value="1"/>
</dbReference>
<feature type="region of interest" description="Disordered" evidence="1">
    <location>
        <begin position="570"/>
        <end position="606"/>
    </location>
</feature>
<dbReference type="CDD" id="cd09080">
    <property type="entry name" value="TDP2"/>
    <property type="match status" value="1"/>
</dbReference>
<gene>
    <name evidence="5" type="ORF">HCN08_09025</name>
</gene>
<evidence type="ECO:0000313" key="5">
    <source>
        <dbReference type="EMBL" id="NJP43540.1"/>
    </source>
</evidence>
<dbReference type="SUPFAM" id="SSF56219">
    <property type="entry name" value="DNase I-like"/>
    <property type="match status" value="1"/>
</dbReference>
<evidence type="ECO:0000313" key="6">
    <source>
        <dbReference type="Proteomes" id="UP000734511"/>
    </source>
</evidence>
<protein>
    <submittedName>
        <fullName evidence="5">DUF504 domain-containing protein</fullName>
    </submittedName>
</protein>
<dbReference type="Pfam" id="PF03372">
    <property type="entry name" value="Exo_endo_phos"/>
    <property type="match status" value="1"/>
</dbReference>
<dbReference type="SUPFAM" id="SSF55144">
    <property type="entry name" value="LigT-like"/>
    <property type="match status" value="1"/>
</dbReference>
<sequence>MRTSEEIYHRVRWDARFDPARFVLGVLQRGAPAKRVALPAFVPGGEVPWHRVLFIEADGEVVWDRATGTDRLDSCEAGRARRPRLLRAPFFTARTPYAWDPAAGAWRPADAAGPQGTALPGGTVRLLTWNTLWDRYDSALIHTARRRPLLLAALRGADADVIALQEVESGLLRLLAREPWVRERYVLDADPAGRDIDRDGLLLLSRLPVREAGRHALSPHKAVGALAVDTAAGPLVVAGTHLSSDHSADGAGRREAELADIAEGLAGLDGPVALLGDFNDGGDGPAAALGMRDAWTDAHGPADRSPTFDPAANPLAAVSSLTGRASRLDRVLLRAPGVRVIRAALHGNAPGPDGLHPSDHFGVEAELAWEGAADGAAPAVLDVPPTARTAVAWILPGELWPPVQELRRAHDPQVDRWPPHVNLLFGFVPESDFERAAGLLSAAAAQVPAFTARLAGVHTFGHREDATVWLDPAADGAGPWAELRQALARRFPGCRGRDEGFTPHLTLGRSRDPQRTAAACAAGLSGVAGVAARVGELALLSRRGDEPMRVRATVALGTGEVRWAQEADNLPAQDSPADGAPAQDSPADGSLAAGSPAAAEPAPEQTSYGVLARRTAELVAAALGGGAVHVVGSRRMGGHLAGADLDLVAAVPGSAGIGEVAGRVAAGLPEGAEVRQVRGARVPGLRFTRQGLDVDVVVVATGDLPAGEAVARRAELGRAAAIALSAVSDADAVRAAVAGREEAFARLARQVKAWARARGLDAAPFGGLPGLAWAVLAARTVREAGELPAAELLARFLGGWAAWDWREPVAPAAAADVPPAQGAVTVLTPSAPVRSCTEQVGAGFRDLLTHELYRAWELAETAAATGADPWPALLAPPPLHRRHAAWAVATVRPPAGEDFATAHGRFRGRVRALVTALEDDGTPGVHAWPRPFATAQGEAVYAVGLGPAPPGEARLARLAAAWSRHVPGTTVAWAAGGAVPTLR</sequence>
<dbReference type="EMBL" id="JAATEJ010000005">
    <property type="protein sequence ID" value="NJP43540.1"/>
    <property type="molecule type" value="Genomic_DNA"/>
</dbReference>
<organism evidence="5 6">
    <name type="scientific">Actinacidiphila epipremni</name>
    <dbReference type="NCBI Taxonomy" id="2053013"/>
    <lineage>
        <taxon>Bacteria</taxon>
        <taxon>Bacillati</taxon>
        <taxon>Actinomycetota</taxon>
        <taxon>Actinomycetes</taxon>
        <taxon>Kitasatosporales</taxon>
        <taxon>Streptomycetaceae</taxon>
        <taxon>Actinacidiphila</taxon>
    </lineage>
</organism>
<dbReference type="PANTHER" id="PTHR37474:SF1">
    <property type="entry name" value="2'-5' RNA LIGASE FAMILY PROTEIN"/>
    <property type="match status" value="1"/>
</dbReference>
<feature type="compositionally biased region" description="Low complexity" evidence="1">
    <location>
        <begin position="584"/>
        <end position="604"/>
    </location>
</feature>
<feature type="domain" description="Poly(A) polymerase central" evidence="4">
    <location>
        <begin position="744"/>
        <end position="874"/>
    </location>
</feature>
<evidence type="ECO:0000256" key="1">
    <source>
        <dbReference type="SAM" id="MobiDB-lite"/>
    </source>
</evidence>
<dbReference type="SUPFAM" id="SSF81301">
    <property type="entry name" value="Nucleotidyltransferase"/>
    <property type="match status" value="1"/>
</dbReference>
<dbReference type="InterPro" id="IPR005135">
    <property type="entry name" value="Endo/exonuclease/phosphatase"/>
</dbReference>
<evidence type="ECO:0000259" key="3">
    <source>
        <dbReference type="Pfam" id="PF04457"/>
    </source>
</evidence>
<proteinExistence type="predicted"/>
<dbReference type="Gene3D" id="1.10.1410.10">
    <property type="match status" value="1"/>
</dbReference>
<dbReference type="InterPro" id="IPR007012">
    <property type="entry name" value="PolA_pol_cen_dom"/>
</dbReference>
<dbReference type="Gene3D" id="3.30.460.10">
    <property type="entry name" value="Beta Polymerase, domain 2"/>
    <property type="match status" value="1"/>
</dbReference>
<dbReference type="SUPFAM" id="SSF81631">
    <property type="entry name" value="PAP/OAS1 substrate-binding domain"/>
    <property type="match status" value="1"/>
</dbReference>
<dbReference type="InterPro" id="IPR036691">
    <property type="entry name" value="Endo/exonu/phosph_ase_sf"/>
</dbReference>
<dbReference type="Gene3D" id="3.60.10.10">
    <property type="entry name" value="Endonuclease/exonuclease/phosphatase"/>
    <property type="match status" value="1"/>
</dbReference>
<keyword evidence="6" id="KW-1185">Reference proteome</keyword>
<dbReference type="Gene3D" id="3.90.1140.10">
    <property type="entry name" value="Cyclic phosphodiesterase"/>
    <property type="match status" value="1"/>
</dbReference>
<dbReference type="InterPro" id="IPR043519">
    <property type="entry name" value="NT_sf"/>
</dbReference>
<evidence type="ECO:0000259" key="4">
    <source>
        <dbReference type="Pfam" id="PF04928"/>
    </source>
</evidence>
<dbReference type="RefSeq" id="WP_167982410.1">
    <property type="nucleotide sequence ID" value="NZ_JAATEJ010000005.1"/>
</dbReference>
<dbReference type="InterPro" id="IPR009097">
    <property type="entry name" value="Cyclic_Pdiesterase"/>
</dbReference>
<comment type="caution">
    <text evidence="5">The sequence shown here is derived from an EMBL/GenBank/DDBJ whole genome shotgun (WGS) entry which is preliminary data.</text>
</comment>
<feature type="domain" description="MJ1316 RNA cyclic group end recognition" evidence="3">
    <location>
        <begin position="1"/>
        <end position="65"/>
    </location>
</feature>
<feature type="domain" description="Endonuclease/exonuclease/phosphatase" evidence="2">
    <location>
        <begin position="127"/>
        <end position="360"/>
    </location>
</feature>
<name>A0ABX0ZIE5_9ACTN</name>
<dbReference type="Pfam" id="PF13563">
    <property type="entry name" value="2_5_RNA_ligase2"/>
    <property type="match status" value="1"/>
</dbReference>
<reference evidence="5 6" key="1">
    <citation type="submission" date="2020-03" db="EMBL/GenBank/DDBJ databases">
        <title>WGS of actinomycetes isolated from Thailand.</title>
        <authorList>
            <person name="Thawai C."/>
        </authorList>
    </citation>
    <scope>NUCLEOTIDE SEQUENCE [LARGE SCALE GENOMIC DNA]</scope>
    <source>
        <strain evidence="5 6">PRB2-1</strain>
    </source>
</reference>
<dbReference type="Pfam" id="PF04928">
    <property type="entry name" value="PAP_central"/>
    <property type="match status" value="1"/>
</dbReference>
<dbReference type="Proteomes" id="UP000734511">
    <property type="component" value="Unassembled WGS sequence"/>
</dbReference>